<dbReference type="PANTHER" id="PTHR43671">
    <property type="entry name" value="SERINE/THREONINE-PROTEIN KINASE NEK"/>
    <property type="match status" value="1"/>
</dbReference>
<evidence type="ECO:0000313" key="11">
    <source>
        <dbReference type="EMBL" id="MDF8263022.1"/>
    </source>
</evidence>
<dbReference type="PROSITE" id="PS50011">
    <property type="entry name" value="PROTEIN_KINASE_DOM"/>
    <property type="match status" value="1"/>
</dbReference>
<accession>A0ABT6C428</accession>
<name>A0ABT6C428_9MICO</name>
<dbReference type="EMBL" id="JAROAV010000008">
    <property type="protein sequence ID" value="MDF8263022.1"/>
    <property type="molecule type" value="Genomic_DNA"/>
</dbReference>
<feature type="compositionally biased region" description="Basic and acidic residues" evidence="8">
    <location>
        <begin position="281"/>
        <end position="293"/>
    </location>
</feature>
<feature type="compositionally biased region" description="Polar residues" evidence="8">
    <location>
        <begin position="311"/>
        <end position="329"/>
    </location>
</feature>
<comment type="caution">
    <text evidence="11">The sequence shown here is derived from an EMBL/GenBank/DDBJ whole genome shotgun (WGS) entry which is preliminary data.</text>
</comment>
<dbReference type="SUPFAM" id="SSF56112">
    <property type="entry name" value="Protein kinase-like (PK-like)"/>
    <property type="match status" value="1"/>
</dbReference>
<evidence type="ECO:0000256" key="2">
    <source>
        <dbReference type="ARBA" id="ARBA00012513"/>
    </source>
</evidence>
<dbReference type="RefSeq" id="WP_277190830.1">
    <property type="nucleotide sequence ID" value="NZ_JAROAV010000008.1"/>
</dbReference>
<evidence type="ECO:0000256" key="9">
    <source>
        <dbReference type="SAM" id="Phobius"/>
    </source>
</evidence>
<evidence type="ECO:0000313" key="12">
    <source>
        <dbReference type="Proteomes" id="UP001528912"/>
    </source>
</evidence>
<dbReference type="PROSITE" id="PS00107">
    <property type="entry name" value="PROTEIN_KINASE_ATP"/>
    <property type="match status" value="1"/>
</dbReference>
<feature type="binding site" evidence="7">
    <location>
        <position position="38"/>
    </location>
    <ligand>
        <name>ATP</name>
        <dbReference type="ChEBI" id="CHEBI:30616"/>
    </ligand>
</feature>
<dbReference type="Gene3D" id="3.30.200.20">
    <property type="entry name" value="Phosphorylase Kinase, domain 1"/>
    <property type="match status" value="1"/>
</dbReference>
<feature type="domain" description="Protein kinase" evidence="10">
    <location>
        <begin position="9"/>
        <end position="259"/>
    </location>
</feature>
<keyword evidence="9" id="KW-0472">Membrane</keyword>
<keyword evidence="9" id="KW-1133">Transmembrane helix</keyword>
<gene>
    <name evidence="11" type="ORF">P4R38_02030</name>
</gene>
<reference evidence="11 12" key="1">
    <citation type="submission" date="2023-03" db="EMBL/GenBank/DDBJ databases">
        <title>YIM 133296 draft genome.</title>
        <authorList>
            <person name="Xiong L."/>
        </authorList>
    </citation>
    <scope>NUCLEOTIDE SEQUENCE [LARGE SCALE GENOMIC DNA]</scope>
    <source>
        <strain evidence="11 12">YIM 133296</strain>
    </source>
</reference>
<evidence type="ECO:0000256" key="8">
    <source>
        <dbReference type="SAM" id="MobiDB-lite"/>
    </source>
</evidence>
<evidence type="ECO:0000256" key="6">
    <source>
        <dbReference type="ARBA" id="ARBA00022840"/>
    </source>
</evidence>
<dbReference type="Pfam" id="PF00069">
    <property type="entry name" value="Pkinase"/>
    <property type="match status" value="1"/>
</dbReference>
<proteinExistence type="inferred from homology"/>
<evidence type="ECO:0000259" key="10">
    <source>
        <dbReference type="PROSITE" id="PS50011"/>
    </source>
</evidence>
<dbReference type="EC" id="2.7.11.1" evidence="2"/>
<evidence type="ECO:0000256" key="3">
    <source>
        <dbReference type="ARBA" id="ARBA00022679"/>
    </source>
</evidence>
<sequence length="462" mass="48993">MGEVFAGRYELIDMIGEGGMGAVWRVRDLKRDRIIAAKVLRQSDAGSLLRFMREQGMRIHHPHVVTPLGWAGEDDKVLFTMPIVEGGSVSTLVGDYGPLPAPYAAELLRQMLSALAGVHDAGVVHRDIKPANLLLDATGTGRPHLWLTDFGVAVAVDAPRLTSLSVVMGTPGYLAPEQLRGADPDPRSDLYAAGMVGFQMLTGHRPRPQMRSERLDLPPRPDATPAVLWDLLVRLADPDRAGRPSSAHEALRALEVPELAWVQQQEVEVFRQMPELRGVSEGEFLRPGEDADRTGVGAAPTMRPLGLRDGSTGTTHPQQHTDTRQQTAGGTRPAPAAGSAPSGGPGLAYGASYASSAPTVGSRPYGSPTGPGPHPRAAAGPRKRRGPLAVLVVAPVVAALVLALLVLAPWSSSGEQKESPGGAVRGATCAWHDAGTFEGDRDGNRLECAYRDGAYRWATPAG</sequence>
<feature type="compositionally biased region" description="Low complexity" evidence="8">
    <location>
        <begin position="348"/>
        <end position="358"/>
    </location>
</feature>
<organism evidence="11 12">
    <name type="scientific">Luteipulveratus flavus</name>
    <dbReference type="NCBI Taxonomy" id="3031728"/>
    <lineage>
        <taxon>Bacteria</taxon>
        <taxon>Bacillati</taxon>
        <taxon>Actinomycetota</taxon>
        <taxon>Actinomycetes</taxon>
        <taxon>Micrococcales</taxon>
        <taxon>Dermacoccaceae</taxon>
        <taxon>Luteipulveratus</taxon>
    </lineage>
</organism>
<comment type="similarity">
    <text evidence="1">Belongs to the protein kinase superfamily. NEK Ser/Thr protein kinase family. NIMA subfamily.</text>
</comment>
<evidence type="ECO:0000256" key="1">
    <source>
        <dbReference type="ARBA" id="ARBA00010886"/>
    </source>
</evidence>
<evidence type="ECO:0000256" key="7">
    <source>
        <dbReference type="PROSITE-ProRule" id="PRU10141"/>
    </source>
</evidence>
<keyword evidence="5 11" id="KW-0418">Kinase</keyword>
<dbReference type="CDD" id="cd14014">
    <property type="entry name" value="STKc_PknB_like"/>
    <property type="match status" value="1"/>
</dbReference>
<dbReference type="InterPro" id="IPR008271">
    <property type="entry name" value="Ser/Thr_kinase_AS"/>
</dbReference>
<evidence type="ECO:0000256" key="5">
    <source>
        <dbReference type="ARBA" id="ARBA00022777"/>
    </source>
</evidence>
<keyword evidence="6 7" id="KW-0067">ATP-binding</keyword>
<dbReference type="InterPro" id="IPR011009">
    <property type="entry name" value="Kinase-like_dom_sf"/>
</dbReference>
<keyword evidence="4 7" id="KW-0547">Nucleotide-binding</keyword>
<keyword evidence="3" id="KW-0808">Transferase</keyword>
<dbReference type="PROSITE" id="PS00108">
    <property type="entry name" value="PROTEIN_KINASE_ST"/>
    <property type="match status" value="1"/>
</dbReference>
<protein>
    <recommendedName>
        <fullName evidence="2">non-specific serine/threonine protein kinase</fullName>
        <ecNumber evidence="2">2.7.11.1</ecNumber>
    </recommendedName>
</protein>
<dbReference type="InterPro" id="IPR000719">
    <property type="entry name" value="Prot_kinase_dom"/>
</dbReference>
<dbReference type="Proteomes" id="UP001528912">
    <property type="component" value="Unassembled WGS sequence"/>
</dbReference>
<dbReference type="PANTHER" id="PTHR43671:SF13">
    <property type="entry name" value="SERINE_THREONINE-PROTEIN KINASE NEK2"/>
    <property type="match status" value="1"/>
</dbReference>
<dbReference type="InterPro" id="IPR050660">
    <property type="entry name" value="NEK_Ser/Thr_kinase"/>
</dbReference>
<dbReference type="Gene3D" id="1.10.510.10">
    <property type="entry name" value="Transferase(Phosphotransferase) domain 1"/>
    <property type="match status" value="1"/>
</dbReference>
<keyword evidence="9" id="KW-0812">Transmembrane</keyword>
<feature type="transmembrane region" description="Helical" evidence="9">
    <location>
        <begin position="388"/>
        <end position="410"/>
    </location>
</feature>
<evidence type="ECO:0000256" key="4">
    <source>
        <dbReference type="ARBA" id="ARBA00022741"/>
    </source>
</evidence>
<dbReference type="SMART" id="SM00220">
    <property type="entry name" value="S_TKc"/>
    <property type="match status" value="1"/>
</dbReference>
<feature type="region of interest" description="Disordered" evidence="8">
    <location>
        <begin position="281"/>
        <end position="382"/>
    </location>
</feature>
<keyword evidence="12" id="KW-1185">Reference proteome</keyword>
<dbReference type="GO" id="GO:0016301">
    <property type="term" value="F:kinase activity"/>
    <property type="evidence" value="ECO:0007669"/>
    <property type="project" value="UniProtKB-KW"/>
</dbReference>
<dbReference type="InterPro" id="IPR017441">
    <property type="entry name" value="Protein_kinase_ATP_BS"/>
</dbReference>